<gene>
    <name evidence="17" type="ORF">F2P81_019879</name>
</gene>
<evidence type="ECO:0000256" key="9">
    <source>
        <dbReference type="ARBA" id="ARBA00029701"/>
    </source>
</evidence>
<evidence type="ECO:0000313" key="18">
    <source>
        <dbReference type="Proteomes" id="UP000438429"/>
    </source>
</evidence>
<evidence type="ECO:0000256" key="4">
    <source>
        <dbReference type="ARBA" id="ARBA00012920"/>
    </source>
</evidence>
<evidence type="ECO:0000256" key="5">
    <source>
        <dbReference type="ARBA" id="ARBA00022280"/>
    </source>
</evidence>
<proteinExistence type="inferred from homology"/>
<feature type="binding site" evidence="15">
    <location>
        <begin position="162"/>
        <end position="165"/>
    </location>
    <ligand>
        <name>substrate</name>
    </ligand>
</feature>
<keyword evidence="6" id="KW-0645">Protease</keyword>
<dbReference type="PANTHER" id="PTHR10188">
    <property type="entry name" value="L-ASPARAGINASE"/>
    <property type="match status" value="1"/>
</dbReference>
<evidence type="ECO:0000313" key="17">
    <source>
        <dbReference type="EMBL" id="KAF0027138.1"/>
    </source>
</evidence>
<dbReference type="GO" id="GO:0005737">
    <property type="term" value="C:cytoplasm"/>
    <property type="evidence" value="ECO:0007669"/>
    <property type="project" value="TreeGrafter"/>
</dbReference>
<evidence type="ECO:0000256" key="2">
    <source>
        <dbReference type="ARBA" id="ARBA00010872"/>
    </source>
</evidence>
<comment type="similarity">
    <text evidence="2">Belongs to the Ntn-hydrolase family.</text>
</comment>
<evidence type="ECO:0000256" key="14">
    <source>
        <dbReference type="PIRSR" id="PIRSR600246-1"/>
    </source>
</evidence>
<comment type="catalytic activity">
    <reaction evidence="1">
        <text>Cleavage of a beta-linked Asp residue from the N-terminus of a polypeptide.</text>
        <dbReference type="EC" id="3.4.19.5"/>
    </reaction>
</comment>
<evidence type="ECO:0000256" key="16">
    <source>
        <dbReference type="PIRSR" id="PIRSR600246-3"/>
    </source>
</evidence>
<accession>A0A6A4S4M9</accession>
<dbReference type="InterPro" id="IPR033844">
    <property type="entry name" value="ASRGL1_meta"/>
</dbReference>
<dbReference type="EMBL" id="VEVO01000018">
    <property type="protein sequence ID" value="KAF0027138.1"/>
    <property type="molecule type" value="Genomic_DNA"/>
</dbReference>
<evidence type="ECO:0000256" key="15">
    <source>
        <dbReference type="PIRSR" id="PIRSR600246-2"/>
    </source>
</evidence>
<dbReference type="SUPFAM" id="SSF56235">
    <property type="entry name" value="N-terminal nucleophile aminohydrolases (Ntn hydrolases)"/>
    <property type="match status" value="1"/>
</dbReference>
<evidence type="ECO:0000256" key="13">
    <source>
        <dbReference type="ARBA" id="ARBA00049366"/>
    </source>
</evidence>
<keyword evidence="7" id="KW-0378">Hydrolase</keyword>
<dbReference type="FunFam" id="3.60.20.30:FF:000001">
    <property type="entry name" value="Isoaspartyl peptidase/L-asparaginase"/>
    <property type="match status" value="1"/>
</dbReference>
<feature type="binding site" evidence="15">
    <location>
        <begin position="139"/>
        <end position="142"/>
    </location>
    <ligand>
        <name>substrate</name>
    </ligand>
</feature>
<evidence type="ECO:0000256" key="3">
    <source>
        <dbReference type="ARBA" id="ARBA00012879"/>
    </source>
</evidence>
<dbReference type="Gene3D" id="3.60.20.30">
    <property type="entry name" value="(Glycosyl)asparaginase"/>
    <property type="match status" value="1"/>
</dbReference>
<evidence type="ECO:0000256" key="1">
    <source>
        <dbReference type="ARBA" id="ARBA00000306"/>
    </source>
</evidence>
<keyword evidence="8" id="KW-0068">Autocatalytic cleavage</keyword>
<dbReference type="InterPro" id="IPR000246">
    <property type="entry name" value="Peptidase_T2"/>
</dbReference>
<comment type="catalytic activity">
    <reaction evidence="13">
        <text>L-asparagine + H2O = L-aspartate + NH4(+)</text>
        <dbReference type="Rhea" id="RHEA:21016"/>
        <dbReference type="ChEBI" id="CHEBI:15377"/>
        <dbReference type="ChEBI" id="CHEBI:28938"/>
        <dbReference type="ChEBI" id="CHEBI:29991"/>
        <dbReference type="ChEBI" id="CHEBI:58048"/>
        <dbReference type="EC" id="3.5.1.1"/>
    </reaction>
</comment>
<protein>
    <recommendedName>
        <fullName evidence="5">Isoaspartyl peptidase/L-asparaginase</fullName>
        <ecNumber evidence="3">3.4.19.5</ecNumber>
        <ecNumber evidence="4">3.5.1.1</ecNumber>
    </recommendedName>
    <alternativeName>
        <fullName evidence="9">Asparaginase-like protein 1</fullName>
    </alternativeName>
    <alternativeName>
        <fullName evidence="12">Beta-aspartyl-peptidase</fullName>
    </alternativeName>
    <alternativeName>
        <fullName evidence="10">Isoaspartyl dipeptidase</fullName>
    </alternativeName>
    <alternativeName>
        <fullName evidence="11">L-asparagine amidohydrolase</fullName>
    </alternativeName>
</protein>
<dbReference type="GO" id="GO:0004067">
    <property type="term" value="F:asparaginase activity"/>
    <property type="evidence" value="ECO:0007669"/>
    <property type="project" value="UniProtKB-EC"/>
</dbReference>
<dbReference type="GO" id="GO:0033345">
    <property type="term" value="P:L-asparagine catabolic process via L-aspartate"/>
    <property type="evidence" value="ECO:0007669"/>
    <property type="project" value="TreeGrafter"/>
</dbReference>
<organism evidence="17 18">
    <name type="scientific">Scophthalmus maximus</name>
    <name type="common">Turbot</name>
    <name type="synonym">Psetta maxima</name>
    <dbReference type="NCBI Taxonomy" id="52904"/>
    <lineage>
        <taxon>Eukaryota</taxon>
        <taxon>Metazoa</taxon>
        <taxon>Chordata</taxon>
        <taxon>Craniata</taxon>
        <taxon>Vertebrata</taxon>
        <taxon>Euteleostomi</taxon>
        <taxon>Actinopterygii</taxon>
        <taxon>Neopterygii</taxon>
        <taxon>Teleostei</taxon>
        <taxon>Neoteleostei</taxon>
        <taxon>Acanthomorphata</taxon>
        <taxon>Carangaria</taxon>
        <taxon>Pleuronectiformes</taxon>
        <taxon>Pleuronectoidei</taxon>
        <taxon>Scophthalmidae</taxon>
        <taxon>Scophthalmus</taxon>
    </lineage>
</organism>
<dbReference type="GO" id="GO:0006508">
    <property type="term" value="P:proteolysis"/>
    <property type="evidence" value="ECO:0007669"/>
    <property type="project" value="UniProtKB-KW"/>
</dbReference>
<evidence type="ECO:0000256" key="8">
    <source>
        <dbReference type="ARBA" id="ARBA00022813"/>
    </source>
</evidence>
<dbReference type="AlphaFoldDB" id="A0A6A4S4M9"/>
<dbReference type="EC" id="3.5.1.1" evidence="4"/>
<comment type="caution">
    <text evidence="17">The sequence shown here is derived from an EMBL/GenBank/DDBJ whole genome shotgun (WGS) entry which is preliminary data.</text>
</comment>
<feature type="site" description="Cleavage; by autolysis" evidence="16">
    <location>
        <begin position="110"/>
        <end position="111"/>
    </location>
</feature>
<sequence length="254" mass="26494">MDAVVEAVSQLENNPSFNAGCGSVLNVKGEVEMDAIVMDGKTLGSGAVSAVRNIANPVQLARLVMDKFAWAMGVPKVPEESLITEYSVMRWTKNLAPDANPVECQMGKMGTVGAVAVDSEGNIACATSTGGLLNKMVGRVGDTPCIGGGGYADNEAGAVSTTGHGEAIMKVTLARLILFHMEQGQSVEAASDLGLAYMKSRVGGLGGVVTVDPQGHWAARFSSLQMAWAAAQRDTLHYGLYAGEHVTQSIDNPH</sequence>
<dbReference type="Proteomes" id="UP000438429">
    <property type="component" value="Unassembled WGS sequence"/>
</dbReference>
<dbReference type="InterPro" id="IPR029055">
    <property type="entry name" value="Ntn_hydrolases_N"/>
</dbReference>
<dbReference type="PANTHER" id="PTHR10188:SF41">
    <property type="entry name" value="ISOASPARTYL PEPTIDASE_L-ASPARAGINASE"/>
    <property type="match status" value="1"/>
</dbReference>
<feature type="active site" description="Nucleophile" evidence="14">
    <location>
        <position position="111"/>
    </location>
</feature>
<dbReference type="Pfam" id="PF01112">
    <property type="entry name" value="Asparaginase_2"/>
    <property type="match status" value="1"/>
</dbReference>
<evidence type="ECO:0000256" key="10">
    <source>
        <dbReference type="ARBA" id="ARBA00029780"/>
    </source>
</evidence>
<dbReference type="GO" id="GO:0008798">
    <property type="term" value="F:beta-aspartyl-peptidase activity"/>
    <property type="evidence" value="ECO:0007669"/>
    <property type="project" value="UniProtKB-EC"/>
</dbReference>
<evidence type="ECO:0000256" key="6">
    <source>
        <dbReference type="ARBA" id="ARBA00022670"/>
    </source>
</evidence>
<evidence type="ECO:0000256" key="7">
    <source>
        <dbReference type="ARBA" id="ARBA00022801"/>
    </source>
</evidence>
<reference evidence="17 18" key="1">
    <citation type="submission" date="2019-06" db="EMBL/GenBank/DDBJ databases">
        <title>Draft genomes of female and male turbot (Scophthalmus maximus).</title>
        <authorList>
            <person name="Xu H."/>
            <person name="Xu X.-W."/>
            <person name="Shao C."/>
            <person name="Chen S."/>
        </authorList>
    </citation>
    <scope>NUCLEOTIDE SEQUENCE [LARGE SCALE GENOMIC DNA]</scope>
    <source>
        <strain evidence="17">Ysfricsl-2016a</strain>
        <tissue evidence="17">Blood</tissue>
    </source>
</reference>
<dbReference type="CDD" id="cd04702">
    <property type="entry name" value="ASRGL1_like"/>
    <property type="match status" value="1"/>
</dbReference>
<dbReference type="EC" id="3.4.19.5" evidence="3"/>
<evidence type="ECO:0000256" key="12">
    <source>
        <dbReference type="ARBA" id="ARBA00030667"/>
    </source>
</evidence>
<name>A0A6A4S4M9_SCOMX</name>
<evidence type="ECO:0000256" key="11">
    <source>
        <dbReference type="ARBA" id="ARBA00030414"/>
    </source>
</evidence>